<gene>
    <name evidence="1" type="ORF">EVAR_24119_1</name>
</gene>
<sequence>MEPHGKHQLLNKKRIIKIEHPVESSERDGARLYRVRRQKRVGASPRTLSRAYVNVYVTRDVAGGVSRVKVADF</sequence>
<protein>
    <submittedName>
        <fullName evidence="1">Uncharacterized protein</fullName>
    </submittedName>
</protein>
<reference evidence="1 2" key="1">
    <citation type="journal article" date="2019" name="Commun. Biol.">
        <title>The bagworm genome reveals a unique fibroin gene that provides high tensile strength.</title>
        <authorList>
            <person name="Kono N."/>
            <person name="Nakamura H."/>
            <person name="Ohtoshi R."/>
            <person name="Tomita M."/>
            <person name="Numata K."/>
            <person name="Arakawa K."/>
        </authorList>
    </citation>
    <scope>NUCLEOTIDE SEQUENCE [LARGE SCALE GENOMIC DNA]</scope>
</reference>
<dbReference type="Proteomes" id="UP000299102">
    <property type="component" value="Unassembled WGS sequence"/>
</dbReference>
<dbReference type="AlphaFoldDB" id="A0A4C1YR54"/>
<dbReference type="EMBL" id="BGZK01001330">
    <property type="protein sequence ID" value="GBP77402.1"/>
    <property type="molecule type" value="Genomic_DNA"/>
</dbReference>
<evidence type="ECO:0000313" key="2">
    <source>
        <dbReference type="Proteomes" id="UP000299102"/>
    </source>
</evidence>
<keyword evidence="2" id="KW-1185">Reference proteome</keyword>
<proteinExistence type="predicted"/>
<comment type="caution">
    <text evidence="1">The sequence shown here is derived from an EMBL/GenBank/DDBJ whole genome shotgun (WGS) entry which is preliminary data.</text>
</comment>
<accession>A0A4C1YR54</accession>
<name>A0A4C1YR54_EUMVA</name>
<evidence type="ECO:0000313" key="1">
    <source>
        <dbReference type="EMBL" id="GBP77402.1"/>
    </source>
</evidence>
<organism evidence="1 2">
    <name type="scientific">Eumeta variegata</name>
    <name type="common">Bagworm moth</name>
    <name type="synonym">Eumeta japonica</name>
    <dbReference type="NCBI Taxonomy" id="151549"/>
    <lineage>
        <taxon>Eukaryota</taxon>
        <taxon>Metazoa</taxon>
        <taxon>Ecdysozoa</taxon>
        <taxon>Arthropoda</taxon>
        <taxon>Hexapoda</taxon>
        <taxon>Insecta</taxon>
        <taxon>Pterygota</taxon>
        <taxon>Neoptera</taxon>
        <taxon>Endopterygota</taxon>
        <taxon>Lepidoptera</taxon>
        <taxon>Glossata</taxon>
        <taxon>Ditrysia</taxon>
        <taxon>Tineoidea</taxon>
        <taxon>Psychidae</taxon>
        <taxon>Oiketicinae</taxon>
        <taxon>Eumeta</taxon>
    </lineage>
</organism>